<dbReference type="PANTHER" id="PTHR33744:SF1">
    <property type="entry name" value="DNA-BINDING TRANSCRIPTIONAL ACTIVATOR ADER"/>
    <property type="match status" value="1"/>
</dbReference>
<feature type="compositionally biased region" description="Low complexity" evidence="1">
    <location>
        <begin position="73"/>
        <end position="87"/>
    </location>
</feature>
<reference evidence="4 5" key="1">
    <citation type="submission" date="2020-08" db="EMBL/GenBank/DDBJ databases">
        <title>Sequencing the genomes of 1000 actinobacteria strains.</title>
        <authorList>
            <person name="Klenk H.-P."/>
        </authorList>
    </citation>
    <scope>NUCLEOTIDE SEQUENCE [LARGE SCALE GENOMIC DNA]</scope>
    <source>
        <strain evidence="4 5">DSM 105498</strain>
    </source>
</reference>
<name>A0A7W4Z196_9ACTN</name>
<dbReference type="Pfam" id="PF14361">
    <property type="entry name" value="RsbRD_N"/>
    <property type="match status" value="1"/>
</dbReference>
<dbReference type="Pfam" id="PF13556">
    <property type="entry name" value="HTH_30"/>
    <property type="match status" value="1"/>
</dbReference>
<feature type="compositionally biased region" description="Pro residues" evidence="1">
    <location>
        <begin position="403"/>
        <end position="420"/>
    </location>
</feature>
<evidence type="ECO:0000313" key="4">
    <source>
        <dbReference type="EMBL" id="MBB3042692.1"/>
    </source>
</evidence>
<feature type="domain" description="PucR C-terminal helix-turn-helix" evidence="2">
    <location>
        <begin position="329"/>
        <end position="385"/>
    </location>
</feature>
<dbReference type="InterPro" id="IPR051448">
    <property type="entry name" value="CdaR-like_regulators"/>
</dbReference>
<dbReference type="InterPro" id="IPR042070">
    <property type="entry name" value="PucR_C-HTH_sf"/>
</dbReference>
<evidence type="ECO:0000313" key="5">
    <source>
        <dbReference type="Proteomes" id="UP000589626"/>
    </source>
</evidence>
<dbReference type="AlphaFoldDB" id="A0A7W4Z196"/>
<proteinExistence type="predicted"/>
<keyword evidence="5" id="KW-1185">Reference proteome</keyword>
<protein>
    <recommendedName>
        <fullName evidence="6">PucR family transcriptional regulator</fullName>
    </recommendedName>
</protein>
<evidence type="ECO:0008006" key="6">
    <source>
        <dbReference type="Google" id="ProtNLM"/>
    </source>
</evidence>
<dbReference type="EMBL" id="JACHWR010000002">
    <property type="protein sequence ID" value="MBB3042692.1"/>
    <property type="molecule type" value="Genomic_DNA"/>
</dbReference>
<dbReference type="InterPro" id="IPR025736">
    <property type="entry name" value="PucR_C-HTH_dom"/>
</dbReference>
<dbReference type="PANTHER" id="PTHR33744">
    <property type="entry name" value="CARBOHYDRATE DIACID REGULATOR"/>
    <property type="match status" value="1"/>
</dbReference>
<gene>
    <name evidence="4" type="ORF">FHU40_002510</name>
</gene>
<evidence type="ECO:0000259" key="3">
    <source>
        <dbReference type="Pfam" id="PF14361"/>
    </source>
</evidence>
<feature type="region of interest" description="Disordered" evidence="1">
    <location>
        <begin position="73"/>
        <end position="94"/>
    </location>
</feature>
<dbReference type="InterPro" id="IPR025751">
    <property type="entry name" value="RsbRD_N_dom"/>
</dbReference>
<organism evidence="4 5">
    <name type="scientific">Nocardioides soli</name>
    <dbReference type="NCBI Taxonomy" id="1036020"/>
    <lineage>
        <taxon>Bacteria</taxon>
        <taxon>Bacillati</taxon>
        <taxon>Actinomycetota</taxon>
        <taxon>Actinomycetes</taxon>
        <taxon>Propionibacteriales</taxon>
        <taxon>Nocardioidaceae</taxon>
        <taxon>Nocardioides</taxon>
    </lineage>
</organism>
<dbReference type="Gene3D" id="1.10.10.2840">
    <property type="entry name" value="PucR C-terminal helix-turn-helix domain"/>
    <property type="match status" value="1"/>
</dbReference>
<dbReference type="RefSeq" id="WP_183592636.1">
    <property type="nucleotide sequence ID" value="NZ_JACHWR010000002.1"/>
</dbReference>
<feature type="region of interest" description="Disordered" evidence="1">
    <location>
        <begin position="390"/>
        <end position="420"/>
    </location>
</feature>
<evidence type="ECO:0000256" key="1">
    <source>
        <dbReference type="SAM" id="MobiDB-lite"/>
    </source>
</evidence>
<comment type="caution">
    <text evidence="4">The sequence shown here is derived from an EMBL/GenBank/DDBJ whole genome shotgun (WGS) entry which is preliminary data.</text>
</comment>
<feature type="domain" description="RsbT co-antagonist protein RsbRD N-terminal" evidence="3">
    <location>
        <begin position="27"/>
        <end position="171"/>
    </location>
</feature>
<dbReference type="Proteomes" id="UP000589626">
    <property type="component" value="Unassembled WGS sequence"/>
</dbReference>
<accession>A0A7W4Z196</accession>
<sequence>MARRAADHGLRLPAGAIGAMRAQLPHVSERVMSAVISEVPSYTNAFDSRMAETIRNAVELALGGFLSLASGRRSTDPGAPGATAATGSYQLGRGEARSGRSTEALLAAFRIGARVAWRELSTAAVANRVEPAVLVDFAELVFAYIDELSAAAVAGHADERATLGRIRRRRMERLGRELLLGTGEQVVGAAAEEAGWAIPTTLTAVLVPEAHARSVLGLLPGGTLQLDEAAELADGTTLLLVPDMHDRRRAVLLRALGGHDATAGQAVAWLDVRRSYERASRARRLGLGPDTDLHLTELVLTSDARAREDLRVRVLAPLAEVRPATAEKLVETLRAWLRHQGRREGVAAELVVHPQTVRYRMAQLRDLYGDRLDDPDEVLAMTVALGMPVRPVPGGRVSAARPPSRPGRPAPRASPPRPGR</sequence>
<evidence type="ECO:0000259" key="2">
    <source>
        <dbReference type="Pfam" id="PF13556"/>
    </source>
</evidence>